<dbReference type="Proteomes" id="UP000034680">
    <property type="component" value="Unassembled WGS sequence"/>
</dbReference>
<reference evidence="3 4" key="2">
    <citation type="submission" date="2015-05" db="EMBL/GenBank/DDBJ databases">
        <authorList>
            <person name="Morales-Cruz A."/>
            <person name="Amrine K.C."/>
            <person name="Cantu D."/>
        </authorList>
    </citation>
    <scope>NUCLEOTIDE SEQUENCE [LARGE SCALE GENOMIC DNA]</scope>
    <source>
        <strain evidence="3">DA912</strain>
    </source>
</reference>
<dbReference type="EMBL" id="LCUC01000529">
    <property type="protein sequence ID" value="KKY30122.1"/>
    <property type="molecule type" value="Genomic_DNA"/>
</dbReference>
<evidence type="ECO:0000313" key="4">
    <source>
        <dbReference type="Proteomes" id="UP000034680"/>
    </source>
</evidence>
<dbReference type="OrthoDB" id="4227028at2759"/>
<feature type="coiled-coil region" evidence="1">
    <location>
        <begin position="125"/>
        <end position="152"/>
    </location>
</feature>
<comment type="caution">
    <text evidence="3">The sequence shown here is derived from an EMBL/GenBank/DDBJ whole genome shotgun (WGS) entry which is preliminary data.</text>
</comment>
<dbReference type="Pfam" id="PF07543">
    <property type="entry name" value="PGA2"/>
    <property type="match status" value="1"/>
</dbReference>
<proteinExistence type="predicted"/>
<keyword evidence="4" id="KW-1185">Reference proteome</keyword>
<reference evidence="3 4" key="1">
    <citation type="submission" date="2015-05" db="EMBL/GenBank/DDBJ databases">
        <title>Distinctive expansion of gene families associated with plant cell wall degradation and secondary metabolism in the genomes of grapevine trunk pathogens.</title>
        <authorList>
            <person name="Lawrence D.P."/>
            <person name="Travadon R."/>
            <person name="Rolshausen P.E."/>
            <person name="Baumgartner K."/>
        </authorList>
    </citation>
    <scope>NUCLEOTIDE SEQUENCE [LARGE SCALE GENOMIC DNA]</scope>
    <source>
        <strain evidence="3">DA912</strain>
    </source>
</reference>
<sequence>MDGITNLLCIAYERFTRNLRGTLEGMSPEKWIRIVIIVGTYMLLRPYLLKLGGKAQMNQHEKEAAEAEAEAEAKAKLSPNELRGHRVQIPEDSDDSDAEGEGGEGRKSSTATATDWGKKARRRQRTMVKKLLDAEEKRLQELQEDDEDKDIEEFLTQ</sequence>
<evidence type="ECO:0000256" key="1">
    <source>
        <dbReference type="SAM" id="Coils"/>
    </source>
</evidence>
<evidence type="ECO:0000256" key="2">
    <source>
        <dbReference type="SAM" id="MobiDB-lite"/>
    </source>
</evidence>
<dbReference type="PIRSF" id="PIRSF022909">
    <property type="entry name" value="UCP022909"/>
    <property type="match status" value="1"/>
</dbReference>
<protein>
    <submittedName>
        <fullName evidence="3">Putative trafficking pga2</fullName>
    </submittedName>
</protein>
<dbReference type="GO" id="GO:0015031">
    <property type="term" value="P:protein transport"/>
    <property type="evidence" value="ECO:0007669"/>
    <property type="project" value="TreeGrafter"/>
</dbReference>
<evidence type="ECO:0000313" key="3">
    <source>
        <dbReference type="EMBL" id="KKY30122.1"/>
    </source>
</evidence>
<dbReference type="STRING" id="1214573.A0A0G2F5U8"/>
<organism evidence="3 4">
    <name type="scientific">Diaporthe ampelina</name>
    <dbReference type="NCBI Taxonomy" id="1214573"/>
    <lineage>
        <taxon>Eukaryota</taxon>
        <taxon>Fungi</taxon>
        <taxon>Dikarya</taxon>
        <taxon>Ascomycota</taxon>
        <taxon>Pezizomycotina</taxon>
        <taxon>Sordariomycetes</taxon>
        <taxon>Sordariomycetidae</taxon>
        <taxon>Diaporthales</taxon>
        <taxon>Diaporthaceae</taxon>
        <taxon>Diaporthe</taxon>
    </lineage>
</organism>
<gene>
    <name evidence="3" type="ORF">UCDDA912_g09961</name>
</gene>
<feature type="compositionally biased region" description="Acidic residues" evidence="2">
    <location>
        <begin position="91"/>
        <end position="102"/>
    </location>
</feature>
<feature type="compositionally biased region" description="Basic and acidic residues" evidence="2">
    <location>
        <begin position="59"/>
        <end position="75"/>
    </location>
</feature>
<accession>A0A0G2F5U8</accession>
<dbReference type="PANTHER" id="PTHR28199:SF1">
    <property type="entry name" value="PROCESSING OF GAS1 AND ALP PROTEIN 2"/>
    <property type="match status" value="1"/>
</dbReference>
<dbReference type="InterPro" id="IPR011431">
    <property type="entry name" value="Trafficking_Pga2"/>
</dbReference>
<dbReference type="PANTHER" id="PTHR28199">
    <property type="entry name" value="PROCESSING OF GAS1 AND ALP PROTEIN 2"/>
    <property type="match status" value="1"/>
</dbReference>
<feature type="region of interest" description="Disordered" evidence="2">
    <location>
        <begin position="55"/>
        <end position="123"/>
    </location>
</feature>
<keyword evidence="1" id="KW-0175">Coiled coil</keyword>
<dbReference type="AlphaFoldDB" id="A0A0G2F5U8"/>
<name>A0A0G2F5U8_9PEZI</name>